<organism evidence="2 3">
    <name type="scientific">Phialophora macrospora</name>
    <dbReference type="NCBI Taxonomy" id="1851006"/>
    <lineage>
        <taxon>Eukaryota</taxon>
        <taxon>Fungi</taxon>
        <taxon>Dikarya</taxon>
        <taxon>Ascomycota</taxon>
        <taxon>Pezizomycotina</taxon>
        <taxon>Eurotiomycetes</taxon>
        <taxon>Chaetothyriomycetidae</taxon>
        <taxon>Chaetothyriales</taxon>
        <taxon>Herpotrichiellaceae</taxon>
        <taxon>Phialophora</taxon>
    </lineage>
</organism>
<evidence type="ECO:0000256" key="1">
    <source>
        <dbReference type="SAM" id="MobiDB-lite"/>
    </source>
</evidence>
<protein>
    <submittedName>
        <fullName evidence="2">Uncharacterized protein</fullName>
    </submittedName>
</protein>
<dbReference type="Proteomes" id="UP000054266">
    <property type="component" value="Unassembled WGS sequence"/>
</dbReference>
<proteinExistence type="predicted"/>
<sequence>MSLPHLAKYHRICRRKAPATHWPPRTLTANGPDSEAPQMPDSYSTLTGPDLLFSRQKTPDLTQNTSSTHFQVQHTEAKTKARAKIAVNLVNKASMELKRSVAAIAQSVASSIISDIALRLFSSIRFGCKEYCRPIS</sequence>
<dbReference type="AlphaFoldDB" id="A0A0D2E0A8"/>
<dbReference type="HOGENOM" id="CLU_1875180_0_0_1"/>
<evidence type="ECO:0000313" key="3">
    <source>
        <dbReference type="Proteomes" id="UP000054266"/>
    </source>
</evidence>
<reference evidence="2 3" key="1">
    <citation type="submission" date="2015-01" db="EMBL/GenBank/DDBJ databases">
        <title>The Genome Sequence of Capronia semiimmersa CBS27337.</title>
        <authorList>
            <consortium name="The Broad Institute Genomics Platform"/>
            <person name="Cuomo C."/>
            <person name="de Hoog S."/>
            <person name="Gorbushina A."/>
            <person name="Stielow B."/>
            <person name="Teixiera M."/>
            <person name="Abouelleil A."/>
            <person name="Chapman S.B."/>
            <person name="Priest M."/>
            <person name="Young S.K."/>
            <person name="Wortman J."/>
            <person name="Nusbaum C."/>
            <person name="Birren B."/>
        </authorList>
    </citation>
    <scope>NUCLEOTIDE SEQUENCE [LARGE SCALE GENOMIC DNA]</scope>
    <source>
        <strain evidence="2 3">CBS 27337</strain>
    </source>
</reference>
<dbReference type="EMBL" id="KN846959">
    <property type="protein sequence ID" value="KIW67802.1"/>
    <property type="molecule type" value="Genomic_DNA"/>
</dbReference>
<name>A0A0D2E0A8_9EURO</name>
<feature type="region of interest" description="Disordered" evidence="1">
    <location>
        <begin position="20"/>
        <end position="47"/>
    </location>
</feature>
<accession>A0A0D2E0A8</accession>
<keyword evidence="3" id="KW-1185">Reference proteome</keyword>
<evidence type="ECO:0000313" key="2">
    <source>
        <dbReference type="EMBL" id="KIW67802.1"/>
    </source>
</evidence>
<gene>
    <name evidence="2" type="ORF">PV04_07029</name>
</gene>